<evidence type="ECO:0000313" key="2">
    <source>
        <dbReference type="EMBL" id="KLU91410.1"/>
    </source>
</evidence>
<sequence>MQDRVTWPDVPGSERVPVEHSLSIEIFPGWAGLGAKRFSRKLCDQISVPPPTRGDGLQGISKRCNKQGSPCLGRRRSPGRVFHPVFGAARFMNPCKSGCCQEIFSAADMGTPPNDAHCSRQPNGASADLQGNDESCAIPNSTPSKRT</sequence>
<organism evidence="3 4">
    <name type="scientific">Magnaporthiopsis poae (strain ATCC 64411 / 73-15)</name>
    <name type="common">Kentucky bluegrass fungus</name>
    <name type="synonym">Magnaporthe poae</name>
    <dbReference type="NCBI Taxonomy" id="644358"/>
    <lineage>
        <taxon>Eukaryota</taxon>
        <taxon>Fungi</taxon>
        <taxon>Dikarya</taxon>
        <taxon>Ascomycota</taxon>
        <taxon>Pezizomycotina</taxon>
        <taxon>Sordariomycetes</taxon>
        <taxon>Sordariomycetidae</taxon>
        <taxon>Magnaporthales</taxon>
        <taxon>Magnaporthaceae</taxon>
        <taxon>Magnaporthiopsis</taxon>
    </lineage>
</organism>
<dbReference type="EnsemblFungi" id="MAPG_09930T0">
    <property type="protein sequence ID" value="MAPG_09930T0"/>
    <property type="gene ID" value="MAPG_09930"/>
</dbReference>
<feature type="compositionally biased region" description="Polar residues" evidence="1">
    <location>
        <begin position="138"/>
        <end position="147"/>
    </location>
</feature>
<dbReference type="Proteomes" id="UP000011715">
    <property type="component" value="Unassembled WGS sequence"/>
</dbReference>
<accession>A0A0C4EB83</accession>
<protein>
    <submittedName>
        <fullName evidence="2 3">Uncharacterized protein</fullName>
    </submittedName>
</protein>
<reference evidence="4" key="2">
    <citation type="submission" date="2010-05" db="EMBL/GenBank/DDBJ databases">
        <title>The genome sequence of Magnaporthe poae strain ATCC 64411.</title>
        <authorList>
            <person name="Ma L.-J."/>
            <person name="Dead R."/>
            <person name="Young S."/>
            <person name="Zeng Q."/>
            <person name="Koehrsen M."/>
            <person name="Alvarado L."/>
            <person name="Berlin A."/>
            <person name="Chapman S.B."/>
            <person name="Chen Z."/>
            <person name="Freedman E."/>
            <person name="Gellesch M."/>
            <person name="Goldberg J."/>
            <person name="Griggs A."/>
            <person name="Gujja S."/>
            <person name="Heilman E.R."/>
            <person name="Heiman D."/>
            <person name="Hepburn T."/>
            <person name="Howarth C."/>
            <person name="Jen D."/>
            <person name="Larson L."/>
            <person name="Mehta T."/>
            <person name="Neiman D."/>
            <person name="Pearson M."/>
            <person name="Roberts A."/>
            <person name="Saif S."/>
            <person name="Shea T."/>
            <person name="Shenoy N."/>
            <person name="Sisk P."/>
            <person name="Stolte C."/>
            <person name="Sykes S."/>
            <person name="Walk T."/>
            <person name="White J."/>
            <person name="Yandava C."/>
            <person name="Haas B."/>
            <person name="Nusbaum C."/>
            <person name="Birren B."/>
        </authorList>
    </citation>
    <scope>NUCLEOTIDE SEQUENCE [LARGE SCALE GENOMIC DNA]</scope>
    <source>
        <strain evidence="4">ATCC 64411 / 73-15</strain>
    </source>
</reference>
<evidence type="ECO:0000313" key="4">
    <source>
        <dbReference type="Proteomes" id="UP000011715"/>
    </source>
</evidence>
<keyword evidence="4" id="KW-1185">Reference proteome</keyword>
<evidence type="ECO:0000256" key="1">
    <source>
        <dbReference type="SAM" id="MobiDB-lite"/>
    </source>
</evidence>
<reference evidence="3" key="4">
    <citation type="journal article" date="2015" name="G3 (Bethesda)">
        <title>Genome sequences of three phytopathogenic species of the Magnaporthaceae family of fungi.</title>
        <authorList>
            <person name="Okagaki L.H."/>
            <person name="Nunes C.C."/>
            <person name="Sailsbery J."/>
            <person name="Clay B."/>
            <person name="Brown D."/>
            <person name="John T."/>
            <person name="Oh Y."/>
            <person name="Young N."/>
            <person name="Fitzgerald M."/>
            <person name="Haas B.J."/>
            <person name="Zeng Q."/>
            <person name="Young S."/>
            <person name="Adiconis X."/>
            <person name="Fan L."/>
            <person name="Levin J.Z."/>
            <person name="Mitchell T.K."/>
            <person name="Okubara P.A."/>
            <person name="Farman M.L."/>
            <person name="Kohn L.M."/>
            <person name="Birren B."/>
            <person name="Ma L.-J."/>
            <person name="Dean R.A."/>
        </authorList>
    </citation>
    <scope>NUCLEOTIDE SEQUENCE</scope>
    <source>
        <strain evidence="3">ATCC 64411 / 73-15</strain>
    </source>
</reference>
<dbReference type="EMBL" id="GL876977">
    <property type="protein sequence ID" value="KLU91410.1"/>
    <property type="molecule type" value="Genomic_DNA"/>
</dbReference>
<proteinExistence type="predicted"/>
<dbReference type="EMBL" id="ADBL01002554">
    <property type="status" value="NOT_ANNOTATED_CDS"/>
    <property type="molecule type" value="Genomic_DNA"/>
</dbReference>
<reference evidence="2" key="1">
    <citation type="submission" date="2010-05" db="EMBL/GenBank/DDBJ databases">
        <title>The Genome Sequence of Magnaporthe poae strain ATCC 64411.</title>
        <authorList>
            <consortium name="The Broad Institute Genome Sequencing Platform"/>
            <consortium name="Broad Institute Genome Sequencing Center for Infectious Disease"/>
            <person name="Ma L.-J."/>
            <person name="Dead R."/>
            <person name="Young S."/>
            <person name="Zeng Q."/>
            <person name="Koehrsen M."/>
            <person name="Alvarado L."/>
            <person name="Berlin A."/>
            <person name="Chapman S.B."/>
            <person name="Chen Z."/>
            <person name="Freedman E."/>
            <person name="Gellesch M."/>
            <person name="Goldberg J."/>
            <person name="Griggs A."/>
            <person name="Gujja S."/>
            <person name="Heilman E.R."/>
            <person name="Heiman D."/>
            <person name="Hepburn T."/>
            <person name="Howarth C."/>
            <person name="Jen D."/>
            <person name="Larson L."/>
            <person name="Mehta T."/>
            <person name="Neiman D."/>
            <person name="Pearson M."/>
            <person name="Roberts A."/>
            <person name="Saif S."/>
            <person name="Shea T."/>
            <person name="Shenoy N."/>
            <person name="Sisk P."/>
            <person name="Stolte C."/>
            <person name="Sykes S."/>
            <person name="Walk T."/>
            <person name="White J."/>
            <person name="Yandava C."/>
            <person name="Haas B."/>
            <person name="Nusbaum C."/>
            <person name="Birren B."/>
        </authorList>
    </citation>
    <scope>NUCLEOTIDE SEQUENCE</scope>
    <source>
        <strain evidence="2">ATCC 64411</strain>
    </source>
</reference>
<reference evidence="2" key="3">
    <citation type="submission" date="2011-03" db="EMBL/GenBank/DDBJ databases">
        <title>Annotation of Magnaporthe poae ATCC 64411.</title>
        <authorList>
            <person name="Ma L.-J."/>
            <person name="Dead R."/>
            <person name="Young S.K."/>
            <person name="Zeng Q."/>
            <person name="Gargeya S."/>
            <person name="Fitzgerald M."/>
            <person name="Haas B."/>
            <person name="Abouelleil A."/>
            <person name="Alvarado L."/>
            <person name="Arachchi H.M."/>
            <person name="Berlin A."/>
            <person name="Brown A."/>
            <person name="Chapman S.B."/>
            <person name="Chen Z."/>
            <person name="Dunbar C."/>
            <person name="Freedman E."/>
            <person name="Gearin G."/>
            <person name="Gellesch M."/>
            <person name="Goldberg J."/>
            <person name="Griggs A."/>
            <person name="Gujja S."/>
            <person name="Heiman D."/>
            <person name="Howarth C."/>
            <person name="Larson L."/>
            <person name="Lui A."/>
            <person name="MacDonald P.J.P."/>
            <person name="Mehta T."/>
            <person name="Montmayeur A."/>
            <person name="Murphy C."/>
            <person name="Neiman D."/>
            <person name="Pearson M."/>
            <person name="Priest M."/>
            <person name="Roberts A."/>
            <person name="Saif S."/>
            <person name="Shea T."/>
            <person name="Shenoy N."/>
            <person name="Sisk P."/>
            <person name="Stolte C."/>
            <person name="Sykes S."/>
            <person name="Yandava C."/>
            <person name="Wortman J."/>
            <person name="Nusbaum C."/>
            <person name="Birren B."/>
        </authorList>
    </citation>
    <scope>NUCLEOTIDE SEQUENCE</scope>
    <source>
        <strain evidence="2">ATCC 64411</strain>
    </source>
</reference>
<reference evidence="3" key="5">
    <citation type="submission" date="2015-06" db="UniProtKB">
        <authorList>
            <consortium name="EnsemblFungi"/>
        </authorList>
    </citation>
    <scope>IDENTIFICATION</scope>
    <source>
        <strain evidence="3">ATCC 64411</strain>
    </source>
</reference>
<dbReference type="VEuPathDB" id="FungiDB:MAPG_09930"/>
<name>A0A0C4EB83_MAGP6</name>
<evidence type="ECO:0000313" key="3">
    <source>
        <dbReference type="EnsemblFungi" id="MAPG_09930T0"/>
    </source>
</evidence>
<gene>
    <name evidence="2" type="ORF">MAPG_09930</name>
</gene>
<feature type="region of interest" description="Disordered" evidence="1">
    <location>
        <begin position="111"/>
        <end position="147"/>
    </location>
</feature>
<dbReference type="AlphaFoldDB" id="A0A0C4EB83"/>